<reference evidence="2" key="1">
    <citation type="submission" date="2020-02" db="EMBL/GenBank/DDBJ databases">
        <authorList>
            <person name="Meier V. D."/>
        </authorList>
    </citation>
    <scope>NUCLEOTIDE SEQUENCE</scope>
    <source>
        <strain evidence="2">AVDCRST_MAG68</strain>
    </source>
</reference>
<feature type="compositionally biased region" description="Basic and acidic residues" evidence="1">
    <location>
        <begin position="131"/>
        <end position="140"/>
    </location>
</feature>
<feature type="non-terminal residue" evidence="2">
    <location>
        <position position="1"/>
    </location>
</feature>
<organism evidence="2">
    <name type="scientific">uncultured Gemmatimonadota bacterium</name>
    <dbReference type="NCBI Taxonomy" id="203437"/>
    <lineage>
        <taxon>Bacteria</taxon>
        <taxon>Pseudomonadati</taxon>
        <taxon>Gemmatimonadota</taxon>
        <taxon>environmental samples</taxon>
    </lineage>
</organism>
<keyword evidence="2" id="KW-0687">Ribonucleoprotein</keyword>
<feature type="compositionally biased region" description="Basic and acidic residues" evidence="1">
    <location>
        <begin position="32"/>
        <end position="51"/>
    </location>
</feature>
<feature type="non-terminal residue" evidence="2">
    <location>
        <position position="156"/>
    </location>
</feature>
<accession>A0A6J4MY41</accession>
<gene>
    <name evidence="2" type="ORF">AVDCRST_MAG68-5611</name>
</gene>
<dbReference type="GO" id="GO:0005840">
    <property type="term" value="C:ribosome"/>
    <property type="evidence" value="ECO:0007669"/>
    <property type="project" value="UniProtKB-KW"/>
</dbReference>
<dbReference type="EMBL" id="CADCTW010000251">
    <property type="protein sequence ID" value="CAA9372010.1"/>
    <property type="molecule type" value="Genomic_DNA"/>
</dbReference>
<evidence type="ECO:0000256" key="1">
    <source>
        <dbReference type="SAM" id="MobiDB-lite"/>
    </source>
</evidence>
<feature type="region of interest" description="Disordered" evidence="1">
    <location>
        <begin position="1"/>
        <end position="156"/>
    </location>
</feature>
<feature type="compositionally biased region" description="Basic and acidic residues" evidence="1">
    <location>
        <begin position="61"/>
        <end position="79"/>
    </location>
</feature>
<keyword evidence="2" id="KW-0689">Ribosomal protein</keyword>
<name>A0A6J4MY41_9BACT</name>
<proteinExistence type="predicted"/>
<evidence type="ECO:0000313" key="2">
    <source>
        <dbReference type="EMBL" id="CAA9372010.1"/>
    </source>
</evidence>
<protein>
    <submittedName>
        <fullName evidence="2">SSU ribosomal protein S7p (S5e)</fullName>
    </submittedName>
</protein>
<feature type="compositionally biased region" description="Basic and acidic residues" evidence="1">
    <location>
        <begin position="8"/>
        <end position="22"/>
    </location>
</feature>
<sequence length="156" mass="17172">ESPQPRCKAPDHSGSRLRERVGHQVRQHPHARRQEVDGRGDLLRRDEDRRGALRSAGGDDLQGRAEQRQAGARGEEPPGGRRHLPGAGGSPPGAPHRSRHALAGGLCPRPRREDDGRPARRRASCRVAQRGRYDQEEGRHAPHGGRQQGLRALPLV</sequence>
<dbReference type="AlphaFoldDB" id="A0A6J4MY41"/>